<dbReference type="NCBIfam" id="TIGR02606">
    <property type="entry name" value="antidote_CC2985"/>
    <property type="match status" value="1"/>
</dbReference>
<sequence>MPKNTSISLGSHFDQFIAQQIADGRYASASEVIRAGLRKLEDDDQKLKALQSLIQEGVASGTAEYSYEGLMKELDDELGK</sequence>
<dbReference type="InterPro" id="IPR022789">
    <property type="entry name" value="ParD"/>
</dbReference>
<evidence type="ECO:0000256" key="4">
    <source>
        <dbReference type="ARBA" id="ARBA00037106"/>
    </source>
</evidence>
<name>A0A318VKX6_9GAMM</name>
<protein>
    <recommendedName>
        <fullName evidence="2">Antitoxin ParD</fullName>
    </recommendedName>
</protein>
<reference evidence="5 6" key="1">
    <citation type="submission" date="2018-06" db="EMBL/GenBank/DDBJ databases">
        <title>Genomic Encyclopedia of Type Strains, Phase III (KMG-III): the genomes of soil and plant-associated and newly described type strains.</title>
        <authorList>
            <person name="Whitman W."/>
        </authorList>
    </citation>
    <scope>NUCLEOTIDE SEQUENCE [LARGE SCALE GENOMIC DNA]</scope>
    <source>
        <strain evidence="5 6">CECT 7730</strain>
    </source>
</reference>
<evidence type="ECO:0000313" key="6">
    <source>
        <dbReference type="Proteomes" id="UP000247551"/>
    </source>
</evidence>
<evidence type="ECO:0000256" key="2">
    <source>
        <dbReference type="ARBA" id="ARBA00017940"/>
    </source>
</evidence>
<dbReference type="InterPro" id="IPR010985">
    <property type="entry name" value="Ribbon_hlx_hlx"/>
</dbReference>
<keyword evidence="6" id="KW-1185">Reference proteome</keyword>
<dbReference type="AlphaFoldDB" id="A0A318VKX6"/>
<organism evidence="5 6">
    <name type="scientific">Marinomonas alcarazii</name>
    <dbReference type="NCBI Taxonomy" id="491949"/>
    <lineage>
        <taxon>Bacteria</taxon>
        <taxon>Pseudomonadati</taxon>
        <taxon>Pseudomonadota</taxon>
        <taxon>Gammaproteobacteria</taxon>
        <taxon>Oceanospirillales</taxon>
        <taxon>Oceanospirillaceae</taxon>
        <taxon>Marinomonas</taxon>
    </lineage>
</organism>
<dbReference type="CDD" id="cd22231">
    <property type="entry name" value="RHH_NikR_HicB-like"/>
    <property type="match status" value="1"/>
</dbReference>
<dbReference type="EMBL" id="QKLW01000001">
    <property type="protein sequence ID" value="PYF84359.1"/>
    <property type="molecule type" value="Genomic_DNA"/>
</dbReference>
<dbReference type="PANTHER" id="PTHR36582">
    <property type="entry name" value="ANTITOXIN PARD"/>
    <property type="match status" value="1"/>
</dbReference>
<gene>
    <name evidence="5" type="ORF">DFP75_101384</name>
</gene>
<comment type="function">
    <text evidence="4">Antitoxin component of a type II toxin-antitoxin (TA) system. Neutralizes the effect of toxin ParE.</text>
</comment>
<comment type="caution">
    <text evidence="5">The sequence shown here is derived from an EMBL/GenBank/DDBJ whole genome shotgun (WGS) entry which is preliminary data.</text>
</comment>
<evidence type="ECO:0000256" key="3">
    <source>
        <dbReference type="ARBA" id="ARBA00022649"/>
    </source>
</evidence>
<evidence type="ECO:0000256" key="1">
    <source>
        <dbReference type="ARBA" id="ARBA00008580"/>
    </source>
</evidence>
<dbReference type="Gene3D" id="6.10.10.120">
    <property type="entry name" value="Antitoxin ParD1-like"/>
    <property type="match status" value="1"/>
</dbReference>
<dbReference type="Pfam" id="PF03693">
    <property type="entry name" value="ParD_antitoxin"/>
    <property type="match status" value="1"/>
</dbReference>
<dbReference type="PANTHER" id="PTHR36582:SF2">
    <property type="entry name" value="ANTITOXIN PARD"/>
    <property type="match status" value="1"/>
</dbReference>
<accession>A0A318VKX6</accession>
<dbReference type="SUPFAM" id="SSF47598">
    <property type="entry name" value="Ribbon-helix-helix"/>
    <property type="match status" value="1"/>
</dbReference>
<dbReference type="InterPro" id="IPR038296">
    <property type="entry name" value="ParD_sf"/>
</dbReference>
<dbReference type="Proteomes" id="UP000247551">
    <property type="component" value="Unassembled WGS sequence"/>
</dbReference>
<dbReference type="RefSeq" id="WP_110571807.1">
    <property type="nucleotide sequence ID" value="NZ_QKLW01000001.1"/>
</dbReference>
<comment type="similarity">
    <text evidence="1">Belongs to the ParD antitoxin family.</text>
</comment>
<keyword evidence="3" id="KW-1277">Toxin-antitoxin system</keyword>
<evidence type="ECO:0000313" key="5">
    <source>
        <dbReference type="EMBL" id="PYF84359.1"/>
    </source>
</evidence>
<dbReference type="GO" id="GO:0006355">
    <property type="term" value="P:regulation of DNA-templated transcription"/>
    <property type="evidence" value="ECO:0007669"/>
    <property type="project" value="InterPro"/>
</dbReference>
<proteinExistence type="inferred from homology"/>